<evidence type="ECO:0000256" key="2">
    <source>
        <dbReference type="ARBA" id="ARBA00022723"/>
    </source>
</evidence>
<evidence type="ECO:0000256" key="3">
    <source>
        <dbReference type="ARBA" id="ARBA00022737"/>
    </source>
</evidence>
<comment type="similarity">
    <text evidence="1">Belongs to the ZC2HC1 family.</text>
</comment>
<protein>
    <recommendedName>
        <fullName evidence="8">C2HC/C3H-type domain-containing protein</fullName>
    </recommendedName>
</protein>
<dbReference type="AlphaFoldDB" id="A0AAE0W4F0"/>
<evidence type="ECO:0000313" key="10">
    <source>
        <dbReference type="Proteomes" id="UP001195483"/>
    </source>
</evidence>
<proteinExistence type="inferred from homology"/>
<dbReference type="InterPro" id="IPR026319">
    <property type="entry name" value="ZC2HC1A/B-like"/>
</dbReference>
<keyword evidence="10" id="KW-1185">Reference proteome</keyword>
<reference evidence="9" key="2">
    <citation type="journal article" date="2021" name="Genome Biol. Evol.">
        <title>Developing a high-quality reference genome for a parasitic bivalve with doubly uniparental inheritance (Bivalvia: Unionida).</title>
        <authorList>
            <person name="Smith C.H."/>
        </authorList>
    </citation>
    <scope>NUCLEOTIDE SEQUENCE</scope>
    <source>
        <strain evidence="9">CHS0354</strain>
        <tissue evidence="9">Mantle</tissue>
    </source>
</reference>
<accession>A0AAE0W4F0</accession>
<evidence type="ECO:0000256" key="5">
    <source>
        <dbReference type="ARBA" id="ARBA00022833"/>
    </source>
</evidence>
<feature type="region of interest" description="Disordered" evidence="7">
    <location>
        <begin position="138"/>
        <end position="272"/>
    </location>
</feature>
<organism evidence="9 10">
    <name type="scientific">Potamilus streckersoni</name>
    <dbReference type="NCBI Taxonomy" id="2493646"/>
    <lineage>
        <taxon>Eukaryota</taxon>
        <taxon>Metazoa</taxon>
        <taxon>Spiralia</taxon>
        <taxon>Lophotrochozoa</taxon>
        <taxon>Mollusca</taxon>
        <taxon>Bivalvia</taxon>
        <taxon>Autobranchia</taxon>
        <taxon>Heteroconchia</taxon>
        <taxon>Palaeoheterodonta</taxon>
        <taxon>Unionida</taxon>
        <taxon>Unionoidea</taxon>
        <taxon>Unionidae</taxon>
        <taxon>Ambleminae</taxon>
        <taxon>Lampsilini</taxon>
        <taxon>Potamilus</taxon>
    </lineage>
</organism>
<sequence length="272" mass="28909">MDEYKKGPDNRKPCRVCGRKFVPESLAKHEPACKKLANPKRKVFDSSKQRADGTDLTLKQIKAAQKKKIEPPKTHWREKHQDFIAAIRGAKGVQRAMDMGEPLPPPPPPSINPDYVQCPECGRRFNQKAAERHIAFCQEQQKRNVFKPTGDSREATKFQTRNTYQPPKPKGRGMTGTGSGNTTSTPMGTSTGSGRGGPSPGTRGGTSVAAGSVKTPPASKTGLSRTPGGVSNGRGTPPGSGKTAASTGSTGPKGRPAGTSSLSQQQGRGSRH</sequence>
<feature type="compositionally biased region" description="Gly residues" evidence="7">
    <location>
        <begin position="191"/>
        <end position="204"/>
    </location>
</feature>
<evidence type="ECO:0000256" key="7">
    <source>
        <dbReference type="SAM" id="MobiDB-lite"/>
    </source>
</evidence>
<dbReference type="GO" id="GO:0008270">
    <property type="term" value="F:zinc ion binding"/>
    <property type="evidence" value="ECO:0007669"/>
    <property type="project" value="UniProtKB-KW"/>
</dbReference>
<dbReference type="PROSITE" id="PS52027">
    <property type="entry name" value="ZF_C2HC_C3H"/>
    <property type="match status" value="2"/>
</dbReference>
<feature type="domain" description="C2HC/C3H-type" evidence="8">
    <location>
        <begin position="10"/>
        <end position="39"/>
    </location>
</feature>
<dbReference type="PANTHER" id="PTHR13555:SF25">
    <property type="entry name" value="ZINC FINGER C2HC DOMAIN-CONTAINING PROTEIN 1A"/>
    <property type="match status" value="1"/>
</dbReference>
<keyword evidence="5" id="KW-0862">Zinc</keyword>
<dbReference type="EMBL" id="JAEAOA010001609">
    <property type="protein sequence ID" value="KAK3600107.1"/>
    <property type="molecule type" value="Genomic_DNA"/>
</dbReference>
<feature type="compositionally biased region" description="Pro residues" evidence="7">
    <location>
        <begin position="102"/>
        <end position="111"/>
    </location>
</feature>
<dbReference type="PANTHER" id="PTHR13555">
    <property type="entry name" value="C2H2 ZINC FINGER CGI-62-RELATED"/>
    <property type="match status" value="1"/>
</dbReference>
<dbReference type="InterPro" id="IPR049899">
    <property type="entry name" value="Znf_C2HC_C3H"/>
</dbReference>
<name>A0AAE0W4F0_9BIVA</name>
<reference evidence="9" key="3">
    <citation type="submission" date="2023-05" db="EMBL/GenBank/DDBJ databases">
        <authorList>
            <person name="Smith C.H."/>
        </authorList>
    </citation>
    <scope>NUCLEOTIDE SEQUENCE</scope>
    <source>
        <strain evidence="9">CHS0354</strain>
        <tissue evidence="9">Mantle</tissue>
    </source>
</reference>
<comment type="caution">
    <text evidence="9">The sequence shown here is derived from an EMBL/GenBank/DDBJ whole genome shotgun (WGS) entry which is preliminary data.</text>
</comment>
<evidence type="ECO:0000256" key="1">
    <source>
        <dbReference type="ARBA" id="ARBA00010843"/>
    </source>
</evidence>
<gene>
    <name evidence="9" type="ORF">CHS0354_027026</name>
</gene>
<feature type="compositionally biased region" description="Low complexity" evidence="7">
    <location>
        <begin position="260"/>
        <end position="272"/>
    </location>
</feature>
<feature type="compositionally biased region" description="Low complexity" evidence="7">
    <location>
        <begin position="180"/>
        <end position="190"/>
    </location>
</feature>
<dbReference type="Proteomes" id="UP001195483">
    <property type="component" value="Unassembled WGS sequence"/>
</dbReference>
<dbReference type="Gene3D" id="3.30.160.60">
    <property type="entry name" value="Classic Zinc Finger"/>
    <property type="match status" value="1"/>
</dbReference>
<evidence type="ECO:0000256" key="4">
    <source>
        <dbReference type="ARBA" id="ARBA00022771"/>
    </source>
</evidence>
<evidence type="ECO:0000256" key="6">
    <source>
        <dbReference type="PROSITE-ProRule" id="PRU01371"/>
    </source>
</evidence>
<feature type="domain" description="C2HC/C3H-type" evidence="8">
    <location>
        <begin position="114"/>
        <end position="143"/>
    </location>
</feature>
<feature type="region of interest" description="Disordered" evidence="7">
    <location>
        <begin position="91"/>
        <end position="115"/>
    </location>
</feature>
<keyword evidence="3" id="KW-0677">Repeat</keyword>
<keyword evidence="4 6" id="KW-0863">Zinc-finger</keyword>
<keyword evidence="2" id="KW-0479">Metal-binding</keyword>
<dbReference type="Pfam" id="PF13913">
    <property type="entry name" value="zf-C2HC_2"/>
    <property type="match status" value="2"/>
</dbReference>
<evidence type="ECO:0000259" key="8">
    <source>
        <dbReference type="PROSITE" id="PS52027"/>
    </source>
</evidence>
<reference evidence="9" key="1">
    <citation type="journal article" date="2021" name="Genome Biol. Evol.">
        <title>A High-Quality Reference Genome for a Parasitic Bivalve with Doubly Uniparental Inheritance (Bivalvia: Unionida).</title>
        <authorList>
            <person name="Smith C.H."/>
        </authorList>
    </citation>
    <scope>NUCLEOTIDE SEQUENCE</scope>
    <source>
        <strain evidence="9">CHS0354</strain>
    </source>
</reference>
<evidence type="ECO:0000313" key="9">
    <source>
        <dbReference type="EMBL" id="KAK3600107.1"/>
    </source>
</evidence>